<sequence length="65" mass="7636">MRNILAYVPQKDKEKVAAKLKLIWKAPDEKSARAMKDDFCEEYEKSFPKAVECLEEGFEDSVQFY</sequence>
<keyword evidence="5" id="KW-0233">DNA recombination</keyword>
<evidence type="ECO:0000313" key="6">
    <source>
        <dbReference type="EMBL" id="SKA07847.1"/>
    </source>
</evidence>
<evidence type="ECO:0000256" key="2">
    <source>
        <dbReference type="ARBA" id="ARBA00010961"/>
    </source>
</evidence>
<evidence type="ECO:0000256" key="3">
    <source>
        <dbReference type="ARBA" id="ARBA00022578"/>
    </source>
</evidence>
<dbReference type="GO" id="GO:0003677">
    <property type="term" value="F:DNA binding"/>
    <property type="evidence" value="ECO:0007669"/>
    <property type="project" value="UniProtKB-KW"/>
</dbReference>
<dbReference type="GO" id="GO:0006313">
    <property type="term" value="P:DNA transposition"/>
    <property type="evidence" value="ECO:0007669"/>
    <property type="project" value="InterPro"/>
</dbReference>
<dbReference type="InterPro" id="IPR001207">
    <property type="entry name" value="Transposase_mutator"/>
</dbReference>
<comment type="function">
    <text evidence="1">Required for the transposition of the insertion element.</text>
</comment>
<proteinExistence type="inferred from homology"/>
<evidence type="ECO:0000313" key="7">
    <source>
        <dbReference type="Proteomes" id="UP000190395"/>
    </source>
</evidence>
<evidence type="ECO:0000256" key="4">
    <source>
        <dbReference type="ARBA" id="ARBA00023125"/>
    </source>
</evidence>
<evidence type="ECO:0000256" key="5">
    <source>
        <dbReference type="ARBA" id="ARBA00023172"/>
    </source>
</evidence>
<gene>
    <name evidence="6" type="ORF">SAMN02745152_02133</name>
</gene>
<reference evidence="6 7" key="1">
    <citation type="submission" date="2017-02" db="EMBL/GenBank/DDBJ databases">
        <authorList>
            <person name="Peterson S.W."/>
        </authorList>
    </citation>
    <scope>NUCLEOTIDE SEQUENCE [LARGE SCALE GENOMIC DNA]</scope>
    <source>
        <strain evidence="6 7">ATCC BAA-909</strain>
    </source>
</reference>
<dbReference type="EMBL" id="FUXC01000019">
    <property type="protein sequence ID" value="SKA07847.1"/>
    <property type="molecule type" value="Genomic_DNA"/>
</dbReference>
<comment type="similarity">
    <text evidence="2">Belongs to the transposase mutator family.</text>
</comment>
<keyword evidence="4" id="KW-0238">DNA-binding</keyword>
<organism evidence="6 7">
    <name type="scientific">Treponema berlinense</name>
    <dbReference type="NCBI Taxonomy" id="225004"/>
    <lineage>
        <taxon>Bacteria</taxon>
        <taxon>Pseudomonadati</taxon>
        <taxon>Spirochaetota</taxon>
        <taxon>Spirochaetia</taxon>
        <taxon>Spirochaetales</taxon>
        <taxon>Treponemataceae</taxon>
        <taxon>Treponema</taxon>
    </lineage>
</organism>
<dbReference type="AlphaFoldDB" id="A0A1T4QWA6"/>
<dbReference type="Pfam" id="PF00872">
    <property type="entry name" value="Transposase_mut"/>
    <property type="match status" value="1"/>
</dbReference>
<dbReference type="GO" id="GO:0004803">
    <property type="term" value="F:transposase activity"/>
    <property type="evidence" value="ECO:0007669"/>
    <property type="project" value="InterPro"/>
</dbReference>
<accession>A0A1T4QWA6</accession>
<protein>
    <submittedName>
        <fullName evidence="6">Transposase, Mutator family</fullName>
    </submittedName>
</protein>
<keyword evidence="3" id="KW-0815">Transposition</keyword>
<evidence type="ECO:0000256" key="1">
    <source>
        <dbReference type="ARBA" id="ARBA00002190"/>
    </source>
</evidence>
<keyword evidence="7" id="KW-1185">Reference proteome</keyword>
<dbReference type="Proteomes" id="UP000190395">
    <property type="component" value="Unassembled WGS sequence"/>
</dbReference>
<name>A0A1T4QWA6_9SPIR</name>